<evidence type="ECO:0000313" key="2">
    <source>
        <dbReference type="EMBL" id="KIM61774.1"/>
    </source>
</evidence>
<dbReference type="Proteomes" id="UP000053989">
    <property type="component" value="Unassembled WGS sequence"/>
</dbReference>
<name>A0A0C3DZW2_9AGAM</name>
<reference evidence="2 3" key="1">
    <citation type="submission" date="2014-04" db="EMBL/GenBank/DDBJ databases">
        <authorList>
            <consortium name="DOE Joint Genome Institute"/>
            <person name="Kuo A."/>
            <person name="Kohler A."/>
            <person name="Nagy L.G."/>
            <person name="Floudas D."/>
            <person name="Copeland A."/>
            <person name="Barry K.W."/>
            <person name="Cichocki N."/>
            <person name="Veneault-Fourrey C."/>
            <person name="LaButti K."/>
            <person name="Lindquist E.A."/>
            <person name="Lipzen A."/>
            <person name="Lundell T."/>
            <person name="Morin E."/>
            <person name="Murat C."/>
            <person name="Sun H."/>
            <person name="Tunlid A."/>
            <person name="Henrissat B."/>
            <person name="Grigoriev I.V."/>
            <person name="Hibbett D.S."/>
            <person name="Martin F."/>
            <person name="Nordberg H.P."/>
            <person name="Cantor M.N."/>
            <person name="Hua S.X."/>
        </authorList>
    </citation>
    <scope>NUCLEOTIDE SEQUENCE [LARGE SCALE GENOMIC DNA]</scope>
    <source>
        <strain evidence="2 3">Foug A</strain>
    </source>
</reference>
<dbReference type="InParanoid" id="A0A0C3DZW2"/>
<dbReference type="STRING" id="1036808.A0A0C3DZW2"/>
<dbReference type="InterPro" id="IPR058503">
    <property type="entry name" value="DUF8190"/>
</dbReference>
<dbReference type="HOGENOM" id="CLU_622816_0_0_1"/>
<reference evidence="3" key="2">
    <citation type="submission" date="2015-01" db="EMBL/GenBank/DDBJ databases">
        <title>Evolutionary Origins and Diversification of the Mycorrhizal Mutualists.</title>
        <authorList>
            <consortium name="DOE Joint Genome Institute"/>
            <consortium name="Mycorrhizal Genomics Consortium"/>
            <person name="Kohler A."/>
            <person name="Kuo A."/>
            <person name="Nagy L.G."/>
            <person name="Floudas D."/>
            <person name="Copeland A."/>
            <person name="Barry K.W."/>
            <person name="Cichocki N."/>
            <person name="Veneault-Fourrey C."/>
            <person name="LaButti K."/>
            <person name="Lindquist E.A."/>
            <person name="Lipzen A."/>
            <person name="Lundell T."/>
            <person name="Morin E."/>
            <person name="Murat C."/>
            <person name="Riley R."/>
            <person name="Ohm R."/>
            <person name="Sun H."/>
            <person name="Tunlid A."/>
            <person name="Henrissat B."/>
            <person name="Grigoriev I.V."/>
            <person name="Hibbett D.S."/>
            <person name="Martin F."/>
        </authorList>
    </citation>
    <scope>NUCLEOTIDE SEQUENCE [LARGE SCALE GENOMIC DNA]</scope>
    <source>
        <strain evidence="3">Foug A</strain>
    </source>
</reference>
<dbReference type="Pfam" id="PF26608">
    <property type="entry name" value="DUF8190"/>
    <property type="match status" value="1"/>
</dbReference>
<dbReference type="AlphaFoldDB" id="A0A0C3DZW2"/>
<evidence type="ECO:0000259" key="1">
    <source>
        <dbReference type="Pfam" id="PF26608"/>
    </source>
</evidence>
<dbReference type="OrthoDB" id="2736611at2759"/>
<feature type="domain" description="DUF8190" evidence="1">
    <location>
        <begin position="74"/>
        <end position="151"/>
    </location>
</feature>
<protein>
    <recommendedName>
        <fullName evidence="1">DUF8190 domain-containing protein</fullName>
    </recommendedName>
</protein>
<accession>A0A0C3DZW2</accession>
<organism evidence="2 3">
    <name type="scientific">Scleroderma citrinum Foug A</name>
    <dbReference type="NCBI Taxonomy" id="1036808"/>
    <lineage>
        <taxon>Eukaryota</taxon>
        <taxon>Fungi</taxon>
        <taxon>Dikarya</taxon>
        <taxon>Basidiomycota</taxon>
        <taxon>Agaricomycotina</taxon>
        <taxon>Agaricomycetes</taxon>
        <taxon>Agaricomycetidae</taxon>
        <taxon>Boletales</taxon>
        <taxon>Sclerodermatineae</taxon>
        <taxon>Sclerodermataceae</taxon>
        <taxon>Scleroderma</taxon>
    </lineage>
</organism>
<evidence type="ECO:0000313" key="3">
    <source>
        <dbReference type="Proteomes" id="UP000053989"/>
    </source>
</evidence>
<keyword evidence="3" id="KW-1185">Reference proteome</keyword>
<sequence>MINYELALAATLLENFWNALCLNVPLLVLKWEYENEMKDMALRCLSKCSKVTIDAEFLHTQDEEDLLWDTSTHHLDFSMKHQLWQAKQAYLGFSPEGHMLFIGQFNQEQVWLAMVLQSFTYKDLDEDAKHILDEESNMAKMGAKMSSLTLTICVKRQTYSHATHVNCMPVGEWDDIPINRLTTDPEHPIYDLPNSNARHVVDLTMLPMLDEEGCKHNIFDEDGYCIPQREAVIDELVNTAEMLLHLNYLNNLFTSDDGDPTQLYIYPMTLASSKTMSVMEGASSAHTCTAMLYDSFKKIYLYINHTPFGKDVVTSHSPSFFKGPHYDFQTRLLFQVSPKVVQWMTFGLCSLLNLIWVQHKENMKKPAPDPILHHWVELTAALECSTKILTRALMDPLWLGPSLIHNGLPTLSSIICYPGIHWGHFESHIQYSDWPVAWDQ</sequence>
<dbReference type="EMBL" id="KN822048">
    <property type="protein sequence ID" value="KIM61774.1"/>
    <property type="molecule type" value="Genomic_DNA"/>
</dbReference>
<proteinExistence type="predicted"/>
<gene>
    <name evidence="2" type="ORF">SCLCIDRAFT_9343</name>
</gene>